<accession>A0A4C2EBR1</accession>
<gene>
    <name evidence="2" type="ORF">ZYGM_000508</name>
</gene>
<evidence type="ECO:0000313" key="2">
    <source>
        <dbReference type="EMBL" id="GCF01598.1"/>
    </source>
</evidence>
<evidence type="ECO:0000313" key="3">
    <source>
        <dbReference type="Proteomes" id="UP000301737"/>
    </source>
</evidence>
<reference evidence="2 3" key="1">
    <citation type="submission" date="2019-01" db="EMBL/GenBank/DDBJ databases">
        <title>Draft Genome Sequencing of Zygosaccharomyces mellis Ca-7.</title>
        <authorList>
            <person name="Shiwa Y."/>
            <person name="Kanesaki Y."/>
            <person name="Ishige T."/>
            <person name="Mura K."/>
            <person name="Hori T."/>
            <person name="Tamura T."/>
        </authorList>
    </citation>
    <scope>NUCLEOTIDE SEQUENCE [LARGE SCALE GENOMIC DNA]</scope>
    <source>
        <strain evidence="2 3">Ca-7</strain>
    </source>
</reference>
<proteinExistence type="predicted"/>
<dbReference type="AlphaFoldDB" id="A0A4C2EBR1"/>
<sequence length="224" mass="25018">MSSPIKRRTALVGKSTNIRSNTVRKGSISPSKRSQVSVDYALRHSPVKNLSTSSLDKNPAPAPSLPFIIHEETPAERTATLMNHMSLSQSRTGHQDENDFSTVKENMSPSKLNQSTKGPSAKPQLESSTAHRPLRDLNISDHGGFIEDPRTGASTPLTLHYTKKTRLPNFVTPPRDKHLRQYFSTTRHRDDIDDLHLLASKSTDDIPKDKVVRKLDFKICENST</sequence>
<dbReference type="EMBL" id="BIMX01000037">
    <property type="protein sequence ID" value="GCF01598.1"/>
    <property type="molecule type" value="Genomic_DNA"/>
</dbReference>
<keyword evidence="3" id="KW-1185">Reference proteome</keyword>
<evidence type="ECO:0000256" key="1">
    <source>
        <dbReference type="SAM" id="MobiDB-lite"/>
    </source>
</evidence>
<feature type="compositionally biased region" description="Polar residues" evidence="1">
    <location>
        <begin position="14"/>
        <end position="37"/>
    </location>
</feature>
<name>A0A4C2EBR1_9SACH</name>
<feature type="region of interest" description="Disordered" evidence="1">
    <location>
        <begin position="1"/>
        <end position="40"/>
    </location>
</feature>
<comment type="caution">
    <text evidence="2">The sequence shown here is derived from an EMBL/GenBank/DDBJ whole genome shotgun (WGS) entry which is preliminary data.</text>
</comment>
<protein>
    <submittedName>
        <fullName evidence="2">Uncharacterized protein</fullName>
    </submittedName>
</protein>
<feature type="region of interest" description="Disordered" evidence="1">
    <location>
        <begin position="88"/>
        <end position="135"/>
    </location>
</feature>
<dbReference type="CDD" id="cd22876">
    <property type="entry name" value="Acm1_CIR"/>
    <property type="match status" value="1"/>
</dbReference>
<dbReference type="Proteomes" id="UP000301737">
    <property type="component" value="Unassembled WGS sequence"/>
</dbReference>
<organism evidence="2 3">
    <name type="scientific">Zygosaccharomyces mellis</name>
    <dbReference type="NCBI Taxonomy" id="42258"/>
    <lineage>
        <taxon>Eukaryota</taxon>
        <taxon>Fungi</taxon>
        <taxon>Dikarya</taxon>
        <taxon>Ascomycota</taxon>
        <taxon>Saccharomycotina</taxon>
        <taxon>Saccharomycetes</taxon>
        <taxon>Saccharomycetales</taxon>
        <taxon>Saccharomycetaceae</taxon>
        <taxon>Zygosaccharomyces</taxon>
    </lineage>
</organism>
<dbReference type="OrthoDB" id="4069241at2759"/>
<feature type="compositionally biased region" description="Polar residues" evidence="1">
    <location>
        <begin position="100"/>
        <end position="118"/>
    </location>
</feature>